<protein>
    <submittedName>
        <fullName evidence="1">Uncharacterized protein</fullName>
    </submittedName>
</protein>
<evidence type="ECO:0000313" key="1">
    <source>
        <dbReference type="EMBL" id="KAF8871495.1"/>
    </source>
</evidence>
<name>A0A9P5TFZ8_GYMJU</name>
<dbReference type="EMBL" id="JADNYJ010000303">
    <property type="protein sequence ID" value="KAF8871495.1"/>
    <property type="molecule type" value="Genomic_DNA"/>
</dbReference>
<gene>
    <name evidence="1" type="ORF">CPB84DRAFT_1753973</name>
</gene>
<proteinExistence type="predicted"/>
<organism evidence="1 2">
    <name type="scientific">Gymnopilus junonius</name>
    <name type="common">Spectacular rustgill mushroom</name>
    <name type="synonym">Gymnopilus spectabilis subsp. junonius</name>
    <dbReference type="NCBI Taxonomy" id="109634"/>
    <lineage>
        <taxon>Eukaryota</taxon>
        <taxon>Fungi</taxon>
        <taxon>Dikarya</taxon>
        <taxon>Basidiomycota</taxon>
        <taxon>Agaricomycotina</taxon>
        <taxon>Agaricomycetes</taxon>
        <taxon>Agaricomycetidae</taxon>
        <taxon>Agaricales</taxon>
        <taxon>Agaricineae</taxon>
        <taxon>Hymenogastraceae</taxon>
        <taxon>Gymnopilus</taxon>
    </lineage>
</organism>
<keyword evidence="2" id="KW-1185">Reference proteome</keyword>
<dbReference type="Proteomes" id="UP000724874">
    <property type="component" value="Unassembled WGS sequence"/>
</dbReference>
<comment type="caution">
    <text evidence="1">The sequence shown here is derived from an EMBL/GenBank/DDBJ whole genome shotgun (WGS) entry which is preliminary data.</text>
</comment>
<dbReference type="AlphaFoldDB" id="A0A9P5TFZ8"/>
<accession>A0A9P5TFZ8</accession>
<evidence type="ECO:0000313" key="2">
    <source>
        <dbReference type="Proteomes" id="UP000724874"/>
    </source>
</evidence>
<reference evidence="1" key="1">
    <citation type="submission" date="2020-11" db="EMBL/GenBank/DDBJ databases">
        <authorList>
            <consortium name="DOE Joint Genome Institute"/>
            <person name="Ahrendt S."/>
            <person name="Riley R."/>
            <person name="Andreopoulos W."/>
            <person name="LaButti K."/>
            <person name="Pangilinan J."/>
            <person name="Ruiz-duenas F.J."/>
            <person name="Barrasa J.M."/>
            <person name="Sanchez-Garcia M."/>
            <person name="Camarero S."/>
            <person name="Miyauchi S."/>
            <person name="Serrano A."/>
            <person name="Linde D."/>
            <person name="Babiker R."/>
            <person name="Drula E."/>
            <person name="Ayuso-Fernandez I."/>
            <person name="Pacheco R."/>
            <person name="Padilla G."/>
            <person name="Ferreira P."/>
            <person name="Barriuso J."/>
            <person name="Kellner H."/>
            <person name="Castanera R."/>
            <person name="Alfaro M."/>
            <person name="Ramirez L."/>
            <person name="Pisabarro A.G."/>
            <person name="Kuo A."/>
            <person name="Tritt A."/>
            <person name="Lipzen A."/>
            <person name="He G."/>
            <person name="Yan M."/>
            <person name="Ng V."/>
            <person name="Cullen D."/>
            <person name="Martin F."/>
            <person name="Rosso M.-N."/>
            <person name="Henrissat B."/>
            <person name="Hibbett D."/>
            <person name="Martinez A.T."/>
            <person name="Grigoriev I.V."/>
        </authorList>
    </citation>
    <scope>NUCLEOTIDE SEQUENCE</scope>
    <source>
        <strain evidence="1">AH 44721</strain>
    </source>
</reference>
<sequence length="112" mass="12088">MPVMGDSECMVETTGCVLEGCALHGRQHHEVGKREGVGDGRDMSYGNIVTYCIKGQNGQKSRMTGVSGSVHAPPTCLAYHYSPARRTRMDEEDLEGIELEAGGEGNIRRCTG</sequence>